<name>A0AAV7Z880_9EUKA</name>
<dbReference type="InterPro" id="IPR029058">
    <property type="entry name" value="AB_hydrolase_fold"/>
</dbReference>
<dbReference type="AlphaFoldDB" id="A0AAV7Z880"/>
<keyword evidence="3" id="KW-0732">Signal</keyword>
<dbReference type="GO" id="GO:0006508">
    <property type="term" value="P:proteolysis"/>
    <property type="evidence" value="ECO:0007669"/>
    <property type="project" value="UniProtKB-KW"/>
</dbReference>
<dbReference type="EMBL" id="JANTQA010000036">
    <property type="protein sequence ID" value="KAJ3435879.1"/>
    <property type="molecule type" value="Genomic_DNA"/>
</dbReference>
<dbReference type="GO" id="GO:0008239">
    <property type="term" value="F:dipeptidyl-peptidase activity"/>
    <property type="evidence" value="ECO:0007669"/>
    <property type="project" value="TreeGrafter"/>
</dbReference>
<evidence type="ECO:0000313" key="7">
    <source>
        <dbReference type="Proteomes" id="UP001146793"/>
    </source>
</evidence>
<evidence type="ECO:0000256" key="1">
    <source>
        <dbReference type="ARBA" id="ARBA00011079"/>
    </source>
</evidence>
<dbReference type="Gene3D" id="3.40.50.1820">
    <property type="entry name" value="alpha/beta hydrolase"/>
    <property type="match status" value="1"/>
</dbReference>
<evidence type="ECO:0000256" key="3">
    <source>
        <dbReference type="ARBA" id="ARBA00022729"/>
    </source>
</evidence>
<evidence type="ECO:0000256" key="2">
    <source>
        <dbReference type="ARBA" id="ARBA00022670"/>
    </source>
</evidence>
<comment type="caution">
    <text evidence="6">The sequence shown here is derived from an EMBL/GenBank/DDBJ whole genome shotgun (WGS) entry which is preliminary data.</text>
</comment>
<dbReference type="Pfam" id="PF05577">
    <property type="entry name" value="Peptidase_S28"/>
    <property type="match status" value="1"/>
</dbReference>
<evidence type="ECO:0000313" key="6">
    <source>
        <dbReference type="EMBL" id="KAJ3435879.1"/>
    </source>
</evidence>
<dbReference type="Proteomes" id="UP001146793">
    <property type="component" value="Unassembled WGS sequence"/>
</dbReference>
<dbReference type="Gene3D" id="1.20.120.980">
    <property type="entry name" value="Serine carboxypeptidase S28, SKS domain"/>
    <property type="match status" value="1"/>
</dbReference>
<proteinExistence type="inferred from homology"/>
<dbReference type="GO" id="GO:0070008">
    <property type="term" value="F:serine-type exopeptidase activity"/>
    <property type="evidence" value="ECO:0007669"/>
    <property type="project" value="InterPro"/>
</dbReference>
<keyword evidence="2 6" id="KW-0645">Protease</keyword>
<keyword evidence="4" id="KW-0378">Hydrolase</keyword>
<gene>
    <name evidence="6" type="ORF">M0812_17919</name>
</gene>
<dbReference type="SUPFAM" id="SSF53474">
    <property type="entry name" value="alpha/beta-Hydrolases"/>
    <property type="match status" value="1"/>
</dbReference>
<protein>
    <submittedName>
        <fullName evidence="6">Serine protease</fullName>
    </submittedName>
</protein>
<keyword evidence="5" id="KW-0325">Glycoprotein</keyword>
<evidence type="ECO:0000256" key="4">
    <source>
        <dbReference type="ARBA" id="ARBA00022801"/>
    </source>
</evidence>
<dbReference type="PANTHER" id="PTHR11010">
    <property type="entry name" value="PROTEASE S28 PRO-X CARBOXYPEPTIDASE-RELATED"/>
    <property type="match status" value="1"/>
</dbReference>
<dbReference type="InterPro" id="IPR042269">
    <property type="entry name" value="Ser_carbopepase_S28_SKS"/>
</dbReference>
<organism evidence="6 7">
    <name type="scientific">Anaeramoeba flamelloides</name>
    <dbReference type="NCBI Taxonomy" id="1746091"/>
    <lineage>
        <taxon>Eukaryota</taxon>
        <taxon>Metamonada</taxon>
        <taxon>Anaeramoebidae</taxon>
        <taxon>Anaeramoeba</taxon>
    </lineage>
</organism>
<comment type="similarity">
    <text evidence="1">Belongs to the peptidase S28 family.</text>
</comment>
<dbReference type="PANTHER" id="PTHR11010:SF117">
    <property type="entry name" value="SERINE PROTEASE 16"/>
    <property type="match status" value="1"/>
</dbReference>
<reference evidence="6" key="1">
    <citation type="submission" date="2022-08" db="EMBL/GenBank/DDBJ databases">
        <title>Novel sulphate-reducing endosymbionts in the free-living metamonad Anaeramoeba.</title>
        <authorList>
            <person name="Jerlstrom-Hultqvist J."/>
            <person name="Cepicka I."/>
            <person name="Gallot-Lavallee L."/>
            <person name="Salas-Leiva D."/>
            <person name="Curtis B.A."/>
            <person name="Zahonova K."/>
            <person name="Pipaliya S."/>
            <person name="Dacks J."/>
            <person name="Roger A.J."/>
        </authorList>
    </citation>
    <scope>NUCLEOTIDE SEQUENCE</scope>
    <source>
        <strain evidence="6">Busselton2</strain>
    </source>
</reference>
<evidence type="ECO:0000256" key="5">
    <source>
        <dbReference type="ARBA" id="ARBA00023180"/>
    </source>
</evidence>
<dbReference type="InterPro" id="IPR008758">
    <property type="entry name" value="Peptidase_S28"/>
</dbReference>
<accession>A0AAV7Z880</accession>
<sequence length="442" mass="50434">MISEKGTNELSGSEAKWFEQKVDHFTPFDTRTFQQLYYVNDTYYQKGGPILLFLGGEGPLSSLWAKEGLVLNLARQFNGMVVALEHRYYGQSQPFSAFTVSNLKYLSSLQALHDIPSFRRWIIEEYDLQDDNNAWISFGCSYSGSLSLWLRNKFPNLIDGAYSGSSPVQAELNYAQYDETCEEALGYSCKRYIEQAFDQIKELLNDKSGNGFTELENLFYTCQKLDSPTMIKLFKYNVISLIQFSVQYNNAKVSFPRNELCLQMARAEDKLQQYAKMTRDLMGGECFDLSLDSLKVIAVYPQNNGRTWWWQKATEFAYYKNSPSNSNIFFPEINGDFHNWVASQVFDTDIVPNVNYTNMIYGAKNPDVSNVIITNGVYDPWSKLSILQDLSPTVTSVLYSSSGHCAPVYPVSEDPATRTPQDVLDAIQKIQDFVQKIIETKA</sequence>